<evidence type="ECO:0000256" key="7">
    <source>
        <dbReference type="SAM" id="MobiDB-lite"/>
    </source>
</evidence>
<dbReference type="Gene3D" id="3.40.50.1110">
    <property type="entry name" value="SGNH hydrolase"/>
    <property type="match status" value="1"/>
</dbReference>
<evidence type="ECO:0000256" key="5">
    <source>
        <dbReference type="ARBA" id="ARBA00035804"/>
    </source>
</evidence>
<feature type="chain" id="PRO_5003191750" description="1-alkyl-2-acetylglycerophosphocholine esterase" evidence="8">
    <location>
        <begin position="34"/>
        <end position="411"/>
    </location>
</feature>
<evidence type="ECO:0000313" key="11">
    <source>
        <dbReference type="Proteomes" id="UP000001307"/>
    </source>
</evidence>
<keyword evidence="8" id="KW-0732">Signal</keyword>
<dbReference type="EC" id="3.1.1.47" evidence="2"/>
<reference evidence="10" key="1">
    <citation type="journal article" date="2010" name="Science">
        <title>Plasticity of animal genome architecture unmasked by rapid evolution of a pelagic tunicate.</title>
        <authorList>
            <person name="Denoeud F."/>
            <person name="Henriet S."/>
            <person name="Mungpakdee S."/>
            <person name="Aury J.M."/>
            <person name="Da Silva C."/>
            <person name="Brinkmann H."/>
            <person name="Mikhaleva J."/>
            <person name="Olsen L.C."/>
            <person name="Jubin C."/>
            <person name="Canestro C."/>
            <person name="Bouquet J.M."/>
            <person name="Danks G."/>
            <person name="Poulain J."/>
            <person name="Campsteijn C."/>
            <person name="Adamski M."/>
            <person name="Cross I."/>
            <person name="Yadetie F."/>
            <person name="Muffato M."/>
            <person name="Louis A."/>
            <person name="Butcher S."/>
            <person name="Tsagkogeorga G."/>
            <person name="Konrad A."/>
            <person name="Singh S."/>
            <person name="Jensen M.F."/>
            <person name="Cong E.H."/>
            <person name="Eikeseth-Otteraa H."/>
            <person name="Noel B."/>
            <person name="Anthouard V."/>
            <person name="Porcel B.M."/>
            <person name="Kachouri-Lafond R."/>
            <person name="Nishino A."/>
            <person name="Ugolini M."/>
            <person name="Chourrout P."/>
            <person name="Nishida H."/>
            <person name="Aasland R."/>
            <person name="Huzurbazar S."/>
            <person name="Westhof E."/>
            <person name="Delsuc F."/>
            <person name="Lehrach H."/>
            <person name="Reinhardt R."/>
            <person name="Weissenbach J."/>
            <person name="Roy S.W."/>
            <person name="Artiguenave F."/>
            <person name="Postlethwait J.H."/>
            <person name="Manak J.R."/>
            <person name="Thompson E.M."/>
            <person name="Jaillon O."/>
            <person name="Du Pasquier L."/>
            <person name="Boudinot P."/>
            <person name="Liberles D.A."/>
            <person name="Volff J.N."/>
            <person name="Philippe H."/>
            <person name="Lenhard B."/>
            <person name="Roest Crollius H."/>
            <person name="Wincker P."/>
            <person name="Chourrout D."/>
        </authorList>
    </citation>
    <scope>NUCLEOTIDE SEQUENCE [LARGE SCALE GENOMIC DNA]</scope>
</reference>
<dbReference type="Proteomes" id="UP000001307">
    <property type="component" value="Unassembled WGS sequence"/>
</dbReference>
<dbReference type="GO" id="GO:0003847">
    <property type="term" value="F:1-alkyl-2-acetylglycerophosphocholine esterase activity"/>
    <property type="evidence" value="ECO:0007669"/>
    <property type="project" value="UniProtKB-EC"/>
</dbReference>
<evidence type="ECO:0000256" key="6">
    <source>
        <dbReference type="ARBA" id="ARBA00048078"/>
    </source>
</evidence>
<feature type="compositionally biased region" description="Basic and acidic residues" evidence="7">
    <location>
        <begin position="379"/>
        <end position="393"/>
    </location>
</feature>
<feature type="signal peptide" evidence="8">
    <location>
        <begin position="1"/>
        <end position="33"/>
    </location>
</feature>
<evidence type="ECO:0000256" key="3">
    <source>
        <dbReference type="ARBA" id="ARBA00022801"/>
    </source>
</evidence>
<comment type="catalytic activity">
    <reaction evidence="6">
        <text>a 1-O-alkyl-2-acetyl-sn-glycero-3-phosphocholine + H2O = a 1-O-alkyl-sn-glycero-3-phosphocholine + acetate + H(+)</text>
        <dbReference type="Rhea" id="RHEA:17777"/>
        <dbReference type="ChEBI" id="CHEBI:15377"/>
        <dbReference type="ChEBI" id="CHEBI:15378"/>
        <dbReference type="ChEBI" id="CHEBI:30089"/>
        <dbReference type="ChEBI" id="CHEBI:30909"/>
        <dbReference type="ChEBI" id="CHEBI:36707"/>
        <dbReference type="EC" id="3.1.1.47"/>
    </reaction>
    <physiologicalReaction direction="left-to-right" evidence="6">
        <dbReference type="Rhea" id="RHEA:17778"/>
    </physiologicalReaction>
</comment>
<dbReference type="SUPFAM" id="SSF49785">
    <property type="entry name" value="Galactose-binding domain-like"/>
    <property type="match status" value="1"/>
</dbReference>
<proteinExistence type="inferred from homology"/>
<dbReference type="Gene3D" id="2.60.120.430">
    <property type="entry name" value="Galactose-binding lectin"/>
    <property type="match status" value="1"/>
</dbReference>
<feature type="region of interest" description="Disordered" evidence="7">
    <location>
        <begin position="379"/>
        <end position="411"/>
    </location>
</feature>
<feature type="domain" description="SGNH hydrolase-type esterase" evidence="9">
    <location>
        <begin position="186"/>
        <end position="352"/>
    </location>
</feature>
<dbReference type="InterPro" id="IPR036514">
    <property type="entry name" value="SGNH_hydro_sf"/>
</dbReference>
<dbReference type="InParanoid" id="E4XU21"/>
<comment type="similarity">
    <text evidence="1">Belongs to the 'GDSL' lipolytic enzyme family.</text>
</comment>
<protein>
    <recommendedName>
        <fullName evidence="2">1-alkyl-2-acetylglycerophosphocholine esterase</fullName>
        <ecNumber evidence="2">3.1.1.47</ecNumber>
    </recommendedName>
</protein>
<dbReference type="InterPro" id="IPR037459">
    <property type="entry name" value="RhgT-like"/>
</dbReference>
<organism evidence="10">
    <name type="scientific">Oikopleura dioica</name>
    <name type="common">Tunicate</name>
    <dbReference type="NCBI Taxonomy" id="34765"/>
    <lineage>
        <taxon>Eukaryota</taxon>
        <taxon>Metazoa</taxon>
        <taxon>Chordata</taxon>
        <taxon>Tunicata</taxon>
        <taxon>Appendicularia</taxon>
        <taxon>Copelata</taxon>
        <taxon>Oikopleuridae</taxon>
        <taxon>Oikopleura</taxon>
    </lineage>
</organism>
<dbReference type="PANTHER" id="PTHR43695">
    <property type="entry name" value="PUTATIVE (AFU_ORTHOLOGUE AFUA_2G17250)-RELATED"/>
    <property type="match status" value="1"/>
</dbReference>
<dbReference type="CDD" id="cd01821">
    <property type="entry name" value="Rhamnogalacturan_acetylesterase_like"/>
    <property type="match status" value="1"/>
</dbReference>
<comment type="catalytic activity">
    <reaction evidence="5">
        <text>1-O-hexadecyl-2-acetyl-sn-glycero-3-phosphate + H2O = 1-O-hexadecyl-sn-glycero-3-phosphate + acetate + H(+)</text>
        <dbReference type="Rhea" id="RHEA:41704"/>
        <dbReference type="ChEBI" id="CHEBI:15377"/>
        <dbReference type="ChEBI" id="CHEBI:15378"/>
        <dbReference type="ChEBI" id="CHEBI:30089"/>
        <dbReference type="ChEBI" id="CHEBI:77580"/>
        <dbReference type="ChEBI" id="CHEBI:78385"/>
    </reaction>
    <physiologicalReaction direction="left-to-right" evidence="5">
        <dbReference type="Rhea" id="RHEA:41705"/>
    </physiologicalReaction>
</comment>
<dbReference type="InterPro" id="IPR013830">
    <property type="entry name" value="SGNH_hydro"/>
</dbReference>
<dbReference type="PANTHER" id="PTHR43695:SF1">
    <property type="entry name" value="RHAMNOGALACTURONAN ACETYLESTERASE"/>
    <property type="match status" value="1"/>
</dbReference>
<dbReference type="InterPro" id="IPR008979">
    <property type="entry name" value="Galactose-bd-like_sf"/>
</dbReference>
<dbReference type="AlphaFoldDB" id="E4XU21"/>
<evidence type="ECO:0000256" key="4">
    <source>
        <dbReference type="ARBA" id="ARBA00023721"/>
    </source>
</evidence>
<name>E4XU21_OIKDI</name>
<dbReference type="SUPFAM" id="SSF52266">
    <property type="entry name" value="SGNH hydrolase"/>
    <property type="match status" value="1"/>
</dbReference>
<dbReference type="EMBL" id="FN653170">
    <property type="protein sequence ID" value="CBY13218.1"/>
    <property type="molecule type" value="Genomic_DNA"/>
</dbReference>
<keyword evidence="11" id="KW-1185">Reference proteome</keyword>
<evidence type="ECO:0000256" key="2">
    <source>
        <dbReference type="ARBA" id="ARBA00013201"/>
    </source>
</evidence>
<evidence type="ECO:0000313" key="10">
    <source>
        <dbReference type="EMBL" id="CBY13218.1"/>
    </source>
</evidence>
<evidence type="ECO:0000256" key="1">
    <source>
        <dbReference type="ARBA" id="ARBA00008668"/>
    </source>
</evidence>
<evidence type="ECO:0000256" key="8">
    <source>
        <dbReference type="SAM" id="SignalP"/>
    </source>
</evidence>
<comment type="catalytic activity">
    <reaction evidence="4">
        <text>1-O-hexadecyl-2-acetyl-sn-glycero-3-phosphocholine + H2O = 1-O-hexadecyl-sn-glycero-3-phosphocholine + acetate + H(+)</text>
        <dbReference type="Rhea" id="RHEA:40479"/>
        <dbReference type="ChEBI" id="CHEBI:15377"/>
        <dbReference type="ChEBI" id="CHEBI:15378"/>
        <dbReference type="ChEBI" id="CHEBI:30089"/>
        <dbReference type="ChEBI" id="CHEBI:44811"/>
        <dbReference type="ChEBI" id="CHEBI:64496"/>
    </reaction>
    <physiologicalReaction direction="left-to-right" evidence="4">
        <dbReference type="Rhea" id="RHEA:40480"/>
    </physiologicalReaction>
</comment>
<dbReference type="Pfam" id="PF13472">
    <property type="entry name" value="Lipase_GDSL_2"/>
    <property type="match status" value="1"/>
</dbReference>
<evidence type="ECO:0000259" key="9">
    <source>
        <dbReference type="Pfam" id="PF13472"/>
    </source>
</evidence>
<sequence>MPCQVTPAVSGSIFALMIRALLFSLVSTSLASAAPMKFDFGGDASVDAFHRERGSGFEIGAIPEKAGGFITAAGPFLFSVILPEGNYNVTVTLGDPNGVSDTTIKAESRRLMLENIVTAQGRQVTKIFTVNVHRPDIAGGGHVKLKDREKNCLHWDDKLTIEFNGTRPCVSRLEITPAPDAPTIFLLGDSTVTDQSYEPWNSWGQMFTRFFKPGIAVANFAESGESLRSSLGANRVAKVESMLMKGDYVFVQFGHNDMKDKREDALAQYEKNLTALVKRVRTKGATPVLVTSMERKAGVTKSTHGDYPDTVKRVAAAEKTPLIDLHAMSQTLYAGLGANLNSAFQDGTHHNNFGSYEIAKCVVEGVRKRVPELAKQIADDVKPFDPSKPDDPSAFKVPASPMKDPTKPDGN</sequence>
<accession>E4XU21</accession>
<keyword evidence="3" id="KW-0378">Hydrolase</keyword>
<gene>
    <name evidence="10" type="ORF">GSOID_T00003995001</name>
</gene>
<dbReference type="OrthoDB" id="2141316at2759"/>